<protein>
    <recommendedName>
        <fullName evidence="3">DDE 3 domain containing protein</fullName>
    </recommendedName>
</protein>
<proteinExistence type="predicted"/>
<dbReference type="OrthoDB" id="6762323at2759"/>
<evidence type="ECO:0008006" key="3">
    <source>
        <dbReference type="Google" id="ProtNLM"/>
    </source>
</evidence>
<dbReference type="GO" id="GO:0003676">
    <property type="term" value="F:nucleic acid binding"/>
    <property type="evidence" value="ECO:0007669"/>
    <property type="project" value="InterPro"/>
</dbReference>
<organism evidence="1 2">
    <name type="scientific">Asbolus verrucosus</name>
    <name type="common">Desert ironclad beetle</name>
    <dbReference type="NCBI Taxonomy" id="1661398"/>
    <lineage>
        <taxon>Eukaryota</taxon>
        <taxon>Metazoa</taxon>
        <taxon>Ecdysozoa</taxon>
        <taxon>Arthropoda</taxon>
        <taxon>Hexapoda</taxon>
        <taxon>Insecta</taxon>
        <taxon>Pterygota</taxon>
        <taxon>Neoptera</taxon>
        <taxon>Endopterygota</taxon>
        <taxon>Coleoptera</taxon>
        <taxon>Polyphaga</taxon>
        <taxon>Cucujiformia</taxon>
        <taxon>Tenebrionidae</taxon>
        <taxon>Pimeliinae</taxon>
        <taxon>Asbolus</taxon>
    </lineage>
</organism>
<accession>A0A482VH53</accession>
<dbReference type="AlphaFoldDB" id="A0A482VH53"/>
<evidence type="ECO:0000313" key="2">
    <source>
        <dbReference type="Proteomes" id="UP000292052"/>
    </source>
</evidence>
<dbReference type="EMBL" id="QDEB01099034">
    <property type="protein sequence ID" value="RZC32211.1"/>
    <property type="molecule type" value="Genomic_DNA"/>
</dbReference>
<dbReference type="PANTHER" id="PTHR47326">
    <property type="entry name" value="TRANSPOSABLE ELEMENT TC3 TRANSPOSASE-LIKE PROTEIN"/>
    <property type="match status" value="1"/>
</dbReference>
<comment type="caution">
    <text evidence="1">The sequence shown here is derived from an EMBL/GenBank/DDBJ whole genome shotgun (WGS) entry which is preliminary data.</text>
</comment>
<dbReference type="Proteomes" id="UP000292052">
    <property type="component" value="Unassembled WGS sequence"/>
</dbReference>
<gene>
    <name evidence="1" type="ORF">BDFB_015148</name>
</gene>
<dbReference type="PANTHER" id="PTHR47326:SF1">
    <property type="entry name" value="HTH PSQ-TYPE DOMAIN-CONTAINING PROTEIN"/>
    <property type="match status" value="1"/>
</dbReference>
<feature type="non-terminal residue" evidence="1">
    <location>
        <position position="1"/>
    </location>
</feature>
<dbReference type="InterPro" id="IPR036397">
    <property type="entry name" value="RNaseH_sf"/>
</dbReference>
<evidence type="ECO:0000313" key="1">
    <source>
        <dbReference type="EMBL" id="RZC32211.1"/>
    </source>
</evidence>
<dbReference type="Gene3D" id="3.30.420.10">
    <property type="entry name" value="Ribonuclease H-like superfamily/Ribonuclease H"/>
    <property type="match status" value="1"/>
</dbReference>
<keyword evidence="2" id="KW-1185">Reference proteome</keyword>
<reference evidence="1 2" key="1">
    <citation type="submission" date="2017-03" db="EMBL/GenBank/DDBJ databases">
        <title>Genome of the blue death feigning beetle - Asbolus verrucosus.</title>
        <authorList>
            <person name="Rider S.D."/>
        </authorList>
    </citation>
    <scope>NUCLEOTIDE SEQUENCE [LARGE SCALE GENOMIC DNA]</scope>
    <source>
        <strain evidence="1">Butters</strain>
        <tissue evidence="1">Head and leg muscle</tissue>
    </source>
</reference>
<name>A0A482VH53_ASBVE</name>
<sequence>LHNVHVWADANPHAYRQQNFQAEFSINLWAGLVEHNFIEPFELPHRLNGNSYYEFLSCDLPGLLENVPLQLRRDIWFMHDRWSSSSFFT</sequence>